<keyword evidence="4 9" id="KW-0479">Metal-binding</keyword>
<evidence type="ECO:0000256" key="5">
    <source>
        <dbReference type="ARBA" id="ARBA00022759"/>
    </source>
</evidence>
<comment type="cofactor">
    <cofactor evidence="1 9">
        <name>Mg(2+)</name>
        <dbReference type="ChEBI" id="CHEBI:18420"/>
    </cofactor>
</comment>
<evidence type="ECO:0000256" key="4">
    <source>
        <dbReference type="ARBA" id="ARBA00022723"/>
    </source>
</evidence>
<dbReference type="EC" id="3.1.-.-" evidence="9"/>
<dbReference type="GO" id="GO:0043571">
    <property type="term" value="P:maintenance of CRISPR repeat elements"/>
    <property type="evidence" value="ECO:0007669"/>
    <property type="project" value="UniProtKB-UniRule"/>
</dbReference>
<dbReference type="Gene3D" id="3.30.70.240">
    <property type="match status" value="1"/>
</dbReference>
<keyword evidence="3 9" id="KW-0540">Nuclease</keyword>
<evidence type="ECO:0000256" key="1">
    <source>
        <dbReference type="ARBA" id="ARBA00001946"/>
    </source>
</evidence>
<keyword evidence="8 9" id="KW-0051">Antiviral defense</keyword>
<keyword evidence="7 9" id="KW-0460">Magnesium</keyword>
<dbReference type="SUPFAM" id="SSF143430">
    <property type="entry name" value="TTP0101/SSO1404-like"/>
    <property type="match status" value="1"/>
</dbReference>
<evidence type="ECO:0000256" key="3">
    <source>
        <dbReference type="ARBA" id="ARBA00022722"/>
    </source>
</evidence>
<keyword evidence="5 9" id="KW-0255">Endonuclease</keyword>
<evidence type="ECO:0000256" key="8">
    <source>
        <dbReference type="ARBA" id="ARBA00023118"/>
    </source>
</evidence>
<comment type="function">
    <text evidence="9">CRISPR (clustered regularly interspaced short palindromic repeat), is an adaptive immune system that provides protection against mobile genetic elements (viruses, transposable elements and conjugative plasmids). CRISPR clusters contain sequences complementary to antecedent mobile elements and target invading nucleic acids. CRISPR clusters are transcribed and processed into CRISPR RNA (crRNA). Functions as a ssRNA-specific endoribonuclease. Involved in the integration of spacer DNA into the CRISPR cassette.</text>
</comment>
<reference evidence="10 11" key="1">
    <citation type="submission" date="2016-11" db="EMBL/GenBank/DDBJ databases">
        <authorList>
            <person name="Jaros S."/>
            <person name="Januszkiewicz K."/>
            <person name="Wedrychowicz H."/>
        </authorList>
    </citation>
    <scope>NUCLEOTIDE SEQUENCE [LARGE SCALE GENOMIC DNA]</scope>
    <source>
        <strain evidence="10 11">DSM 18772</strain>
    </source>
</reference>
<evidence type="ECO:0000256" key="7">
    <source>
        <dbReference type="ARBA" id="ARBA00022842"/>
    </source>
</evidence>
<name>A0A1M6BQ44_9BACT</name>
<dbReference type="AlphaFoldDB" id="A0A1M6BQ44"/>
<evidence type="ECO:0000256" key="6">
    <source>
        <dbReference type="ARBA" id="ARBA00022801"/>
    </source>
</evidence>
<dbReference type="EMBL" id="FQYR01000002">
    <property type="protein sequence ID" value="SHI50847.1"/>
    <property type="molecule type" value="Genomic_DNA"/>
</dbReference>
<dbReference type="GO" id="GO:0051607">
    <property type="term" value="P:defense response to virus"/>
    <property type="evidence" value="ECO:0007669"/>
    <property type="project" value="UniProtKB-UniRule"/>
</dbReference>
<comment type="subunit">
    <text evidence="9">Homodimer, forms a heterotetramer with a Cas1 homodimer.</text>
</comment>
<dbReference type="InParanoid" id="A0A1M6BQ44"/>
<feature type="binding site" evidence="9">
    <location>
        <position position="16"/>
    </location>
    <ligand>
        <name>Mg(2+)</name>
        <dbReference type="ChEBI" id="CHEBI:18420"/>
        <note>catalytic</note>
    </ligand>
</feature>
<gene>
    <name evidence="9" type="primary">cas2</name>
    <name evidence="10" type="ORF">SAMN02745181_0281</name>
</gene>
<evidence type="ECO:0000313" key="10">
    <source>
        <dbReference type="EMBL" id="SHI50847.1"/>
    </source>
</evidence>
<proteinExistence type="inferred from homology"/>
<dbReference type="HAMAP" id="MF_01471">
    <property type="entry name" value="Cas2"/>
    <property type="match status" value="1"/>
</dbReference>
<dbReference type="NCBIfam" id="TIGR01573">
    <property type="entry name" value="cas2"/>
    <property type="match status" value="1"/>
</dbReference>
<sequence>MLISHYRCMWLVVLFDLPVDTPKARKQYTDFRKDLLGDGFDMMQYSVYYRHCASQENALVHIKRIRHIVPPDGEVRIMQFTDKQFERMEVFFGQRRVRTEEAPAQLEMF</sequence>
<dbReference type="InterPro" id="IPR021127">
    <property type="entry name" value="CRISPR_associated_Cas2"/>
</dbReference>
<dbReference type="STRING" id="1123071.SAMN02745181_0281"/>
<organism evidence="10 11">
    <name type="scientific">Rubritalea squalenifaciens DSM 18772</name>
    <dbReference type="NCBI Taxonomy" id="1123071"/>
    <lineage>
        <taxon>Bacteria</taxon>
        <taxon>Pseudomonadati</taxon>
        <taxon>Verrucomicrobiota</taxon>
        <taxon>Verrucomicrobiia</taxon>
        <taxon>Verrucomicrobiales</taxon>
        <taxon>Rubritaleaceae</taxon>
        <taxon>Rubritalea</taxon>
    </lineage>
</organism>
<accession>A0A1M6BQ44</accession>
<dbReference type="GO" id="GO:0016787">
    <property type="term" value="F:hydrolase activity"/>
    <property type="evidence" value="ECO:0007669"/>
    <property type="project" value="UniProtKB-KW"/>
</dbReference>
<keyword evidence="6 9" id="KW-0378">Hydrolase</keyword>
<evidence type="ECO:0000256" key="2">
    <source>
        <dbReference type="ARBA" id="ARBA00009959"/>
    </source>
</evidence>
<evidence type="ECO:0000313" key="11">
    <source>
        <dbReference type="Proteomes" id="UP000184510"/>
    </source>
</evidence>
<protein>
    <recommendedName>
        <fullName evidence="9">CRISPR-associated endoribonuclease Cas2</fullName>
        <ecNumber evidence="9">3.1.-.-</ecNumber>
    </recommendedName>
</protein>
<comment type="similarity">
    <text evidence="2 9">Belongs to the CRISPR-associated endoribonuclease Cas2 protein family.</text>
</comment>
<keyword evidence="11" id="KW-1185">Reference proteome</keyword>
<dbReference type="InterPro" id="IPR019199">
    <property type="entry name" value="Virulence_VapD/CRISPR_Cas2"/>
</dbReference>
<dbReference type="GO" id="GO:0046872">
    <property type="term" value="F:metal ion binding"/>
    <property type="evidence" value="ECO:0007669"/>
    <property type="project" value="UniProtKB-UniRule"/>
</dbReference>
<dbReference type="GO" id="GO:0004521">
    <property type="term" value="F:RNA endonuclease activity"/>
    <property type="evidence" value="ECO:0007669"/>
    <property type="project" value="InterPro"/>
</dbReference>
<dbReference type="Pfam" id="PF09827">
    <property type="entry name" value="CRISPR_Cas2"/>
    <property type="match status" value="1"/>
</dbReference>
<dbReference type="Proteomes" id="UP000184510">
    <property type="component" value="Unassembled WGS sequence"/>
</dbReference>
<evidence type="ECO:0000256" key="9">
    <source>
        <dbReference type="HAMAP-Rule" id="MF_01471"/>
    </source>
</evidence>